<proteinExistence type="predicted"/>
<feature type="transmembrane region" description="Helical" evidence="1">
    <location>
        <begin position="103"/>
        <end position="121"/>
    </location>
</feature>
<gene>
    <name evidence="2" type="ORF">SAMN02745117_00743</name>
</gene>
<dbReference type="AlphaFoldDB" id="A0A1M4VVX3"/>
<evidence type="ECO:0008006" key="4">
    <source>
        <dbReference type="Google" id="ProtNLM"/>
    </source>
</evidence>
<feature type="transmembrane region" description="Helical" evidence="1">
    <location>
        <begin position="263"/>
        <end position="284"/>
    </location>
</feature>
<keyword evidence="3" id="KW-1185">Reference proteome</keyword>
<protein>
    <recommendedName>
        <fullName evidence="4">EpsG family protein</fullName>
    </recommendedName>
</protein>
<dbReference type="EMBL" id="FQUZ01000006">
    <property type="protein sequence ID" value="SHE73055.1"/>
    <property type="molecule type" value="Genomic_DNA"/>
</dbReference>
<organism evidence="2 3">
    <name type="scientific">Lampropedia hyalina DSM 16112</name>
    <dbReference type="NCBI Taxonomy" id="1122156"/>
    <lineage>
        <taxon>Bacteria</taxon>
        <taxon>Pseudomonadati</taxon>
        <taxon>Pseudomonadota</taxon>
        <taxon>Betaproteobacteria</taxon>
        <taxon>Burkholderiales</taxon>
        <taxon>Comamonadaceae</taxon>
        <taxon>Lampropedia</taxon>
    </lineage>
</organism>
<evidence type="ECO:0000256" key="1">
    <source>
        <dbReference type="SAM" id="Phobius"/>
    </source>
</evidence>
<name>A0A1M4VVX3_9BURK</name>
<keyword evidence="1" id="KW-1133">Transmembrane helix</keyword>
<feature type="transmembrane region" description="Helical" evidence="1">
    <location>
        <begin position="12"/>
        <end position="29"/>
    </location>
</feature>
<feature type="transmembrane region" description="Helical" evidence="1">
    <location>
        <begin position="190"/>
        <end position="210"/>
    </location>
</feature>
<keyword evidence="1" id="KW-0472">Membrane</keyword>
<accession>A0A1M4VVX3</accession>
<feature type="transmembrane region" description="Helical" evidence="1">
    <location>
        <begin position="356"/>
        <end position="378"/>
    </location>
</feature>
<keyword evidence="1" id="KW-0812">Transmembrane</keyword>
<feature type="transmembrane region" description="Helical" evidence="1">
    <location>
        <begin position="319"/>
        <end position="336"/>
    </location>
</feature>
<dbReference type="STRING" id="1122156.SAMN02745117_00743"/>
<reference evidence="2 3" key="1">
    <citation type="submission" date="2016-11" db="EMBL/GenBank/DDBJ databases">
        <authorList>
            <person name="Jaros S."/>
            <person name="Januszkiewicz K."/>
            <person name="Wedrychowicz H."/>
        </authorList>
    </citation>
    <scope>NUCLEOTIDE SEQUENCE [LARGE SCALE GENOMIC DNA]</scope>
    <source>
        <strain evidence="2 3">DSM 16112</strain>
    </source>
</reference>
<dbReference type="Proteomes" id="UP000184327">
    <property type="component" value="Unassembled WGS sequence"/>
</dbReference>
<feature type="transmembrane region" description="Helical" evidence="1">
    <location>
        <begin position="152"/>
        <end position="178"/>
    </location>
</feature>
<feature type="transmembrane region" description="Helical" evidence="1">
    <location>
        <begin position="296"/>
        <end position="313"/>
    </location>
</feature>
<evidence type="ECO:0000313" key="3">
    <source>
        <dbReference type="Proteomes" id="UP000184327"/>
    </source>
</evidence>
<evidence type="ECO:0000313" key="2">
    <source>
        <dbReference type="EMBL" id="SHE73055.1"/>
    </source>
</evidence>
<sequence length="383" mass="42890">MVSRTAPGEVWGFALLYLLVSGLAVWRSLPWWTPVYANTAWWIDYEQGFVKRGLVGEVLRQWELVPDAGWIRGVSLSLTAAVWLLFTCLFWRLYRQSGCDRGVAWLALLFAASSATLQHMVLDEGRLDMPALALVLLAMGAVHGLRQGALLFAVVTVLAWLALWVHEASLLLFIPPLLSWWVYRHGRAGWGWYGAFVACMALNMALVLGFGARDGGLLEQDFARQQALAGGWLVRESFAVVYAGSGQQNWAWVLERVMARDQLFDHLALAVFCIVPYGWLGGLWLRQLHRTGQARLLWVCVPALAALGLYAVAIDFYRWWAWAVFNLHGLTLLLCLCDRRACASLCQVLRTQGWAVAWLVLGSLYLGGLGWDVAYPLADLPWP</sequence>
<feature type="transmembrane region" description="Helical" evidence="1">
    <location>
        <begin position="70"/>
        <end position="91"/>
    </location>
</feature>